<evidence type="ECO:0000313" key="1">
    <source>
        <dbReference type="EMBL" id="CAL1271573.1"/>
    </source>
</evidence>
<proteinExistence type="predicted"/>
<gene>
    <name evidence="1" type="ORF">LARSCL_LOCUS5888</name>
</gene>
<dbReference type="EMBL" id="CAXIEN010000055">
    <property type="protein sequence ID" value="CAL1271573.1"/>
    <property type="molecule type" value="Genomic_DNA"/>
</dbReference>
<dbReference type="AlphaFoldDB" id="A0AAV1ZJ73"/>
<sequence length="75" mass="8415">MATDASMILAVQNALQKLLGSSVIPYFANMNNLRPLIILLAPMILDKKIRSLLKNCFSVQGRRLYWTAPIITQVI</sequence>
<keyword evidence="2" id="KW-1185">Reference proteome</keyword>
<comment type="caution">
    <text evidence="1">The sequence shown here is derived from an EMBL/GenBank/DDBJ whole genome shotgun (WGS) entry which is preliminary data.</text>
</comment>
<dbReference type="Proteomes" id="UP001497382">
    <property type="component" value="Unassembled WGS sequence"/>
</dbReference>
<protein>
    <submittedName>
        <fullName evidence="1">Uncharacterized protein</fullName>
    </submittedName>
</protein>
<name>A0AAV1ZJ73_9ARAC</name>
<evidence type="ECO:0000313" key="2">
    <source>
        <dbReference type="Proteomes" id="UP001497382"/>
    </source>
</evidence>
<organism evidence="1 2">
    <name type="scientific">Larinioides sclopetarius</name>
    <dbReference type="NCBI Taxonomy" id="280406"/>
    <lineage>
        <taxon>Eukaryota</taxon>
        <taxon>Metazoa</taxon>
        <taxon>Ecdysozoa</taxon>
        <taxon>Arthropoda</taxon>
        <taxon>Chelicerata</taxon>
        <taxon>Arachnida</taxon>
        <taxon>Araneae</taxon>
        <taxon>Araneomorphae</taxon>
        <taxon>Entelegynae</taxon>
        <taxon>Araneoidea</taxon>
        <taxon>Araneidae</taxon>
        <taxon>Larinioides</taxon>
    </lineage>
</organism>
<accession>A0AAV1ZJ73</accession>
<reference evidence="1 2" key="1">
    <citation type="submission" date="2024-04" db="EMBL/GenBank/DDBJ databases">
        <authorList>
            <person name="Rising A."/>
            <person name="Reimegard J."/>
            <person name="Sonavane S."/>
            <person name="Akerstrom W."/>
            <person name="Nylinder S."/>
            <person name="Hedman E."/>
            <person name="Kallberg Y."/>
        </authorList>
    </citation>
    <scope>NUCLEOTIDE SEQUENCE [LARGE SCALE GENOMIC DNA]</scope>
</reference>